<evidence type="ECO:0000256" key="1">
    <source>
        <dbReference type="ARBA" id="ARBA00010254"/>
    </source>
</evidence>
<comment type="similarity">
    <text evidence="1 6 7">Belongs to the universal ribosomal protein uS17 family.</text>
</comment>
<dbReference type="CDD" id="cd00364">
    <property type="entry name" value="Ribosomal_uS17"/>
    <property type="match status" value="1"/>
</dbReference>
<reference evidence="8 9" key="1">
    <citation type="journal article" date="2016" name="Nat. Commun.">
        <title>Thousands of microbial genomes shed light on interconnected biogeochemical processes in an aquifer system.</title>
        <authorList>
            <person name="Anantharaman K."/>
            <person name="Brown C.T."/>
            <person name="Hug L.A."/>
            <person name="Sharon I."/>
            <person name="Castelle C.J."/>
            <person name="Probst A.J."/>
            <person name="Thomas B.C."/>
            <person name="Singh A."/>
            <person name="Wilkins M.J."/>
            <person name="Karaoz U."/>
            <person name="Brodie E.L."/>
            <person name="Williams K.H."/>
            <person name="Hubbard S.S."/>
            <person name="Banfield J.F."/>
        </authorList>
    </citation>
    <scope>NUCLEOTIDE SEQUENCE [LARGE SCALE GENOMIC DNA]</scope>
</reference>
<keyword evidence="2 6" id="KW-0699">rRNA-binding</keyword>
<evidence type="ECO:0000256" key="2">
    <source>
        <dbReference type="ARBA" id="ARBA00022730"/>
    </source>
</evidence>
<dbReference type="GO" id="GO:0019843">
    <property type="term" value="F:rRNA binding"/>
    <property type="evidence" value="ECO:0007669"/>
    <property type="project" value="UniProtKB-UniRule"/>
</dbReference>
<dbReference type="HAMAP" id="MF_01345_B">
    <property type="entry name" value="Ribosomal_uS17_B"/>
    <property type="match status" value="1"/>
</dbReference>
<dbReference type="NCBIfam" id="TIGR03635">
    <property type="entry name" value="uS17_bact"/>
    <property type="match status" value="1"/>
</dbReference>
<evidence type="ECO:0000256" key="7">
    <source>
        <dbReference type="RuleBase" id="RU003872"/>
    </source>
</evidence>
<comment type="caution">
    <text evidence="8">The sequence shown here is derived from an EMBL/GenBank/DDBJ whole genome shotgun (WGS) entry which is preliminary data.</text>
</comment>
<dbReference type="Pfam" id="PF00366">
    <property type="entry name" value="Ribosomal_S17"/>
    <property type="match status" value="1"/>
</dbReference>
<name>A0A1F5TF31_9BACT</name>
<dbReference type="InterPro" id="IPR012340">
    <property type="entry name" value="NA-bd_OB-fold"/>
</dbReference>
<dbReference type="GO" id="GO:0022627">
    <property type="term" value="C:cytosolic small ribosomal subunit"/>
    <property type="evidence" value="ECO:0007669"/>
    <property type="project" value="UniProtKB-UniRule"/>
</dbReference>
<dbReference type="EMBL" id="MFGM01000020">
    <property type="protein sequence ID" value="OGF37525.1"/>
    <property type="molecule type" value="Genomic_DNA"/>
</dbReference>
<accession>A0A1F5TF31</accession>
<dbReference type="InterPro" id="IPR019979">
    <property type="entry name" value="Ribosomal_uS17_CS"/>
</dbReference>
<evidence type="ECO:0000313" key="8">
    <source>
        <dbReference type="EMBL" id="OGF37525.1"/>
    </source>
</evidence>
<dbReference type="GO" id="GO:0006412">
    <property type="term" value="P:translation"/>
    <property type="evidence" value="ECO:0007669"/>
    <property type="project" value="UniProtKB-UniRule"/>
</dbReference>
<evidence type="ECO:0000256" key="5">
    <source>
        <dbReference type="ARBA" id="ARBA00023274"/>
    </source>
</evidence>
<dbReference type="InterPro" id="IPR000266">
    <property type="entry name" value="Ribosomal_uS17"/>
</dbReference>
<dbReference type="InterPro" id="IPR019984">
    <property type="entry name" value="Ribosomal_uS17_bact/chlr"/>
</dbReference>
<evidence type="ECO:0000313" key="9">
    <source>
        <dbReference type="Proteomes" id="UP000178656"/>
    </source>
</evidence>
<dbReference type="AlphaFoldDB" id="A0A1F5TF31"/>
<dbReference type="GO" id="GO:0003735">
    <property type="term" value="F:structural constituent of ribosome"/>
    <property type="evidence" value="ECO:0007669"/>
    <property type="project" value="UniProtKB-UniRule"/>
</dbReference>
<gene>
    <name evidence="6" type="primary">rpsQ</name>
    <name evidence="8" type="ORF">A2482_02420</name>
</gene>
<evidence type="ECO:0000256" key="6">
    <source>
        <dbReference type="HAMAP-Rule" id="MF_01345"/>
    </source>
</evidence>
<dbReference type="PROSITE" id="PS00056">
    <property type="entry name" value="RIBOSOMAL_S17"/>
    <property type="match status" value="1"/>
</dbReference>
<comment type="subunit">
    <text evidence="6">Part of the 30S ribosomal subunit.</text>
</comment>
<protein>
    <recommendedName>
        <fullName evidence="6">Small ribosomal subunit protein uS17</fullName>
    </recommendedName>
</protein>
<dbReference type="Proteomes" id="UP000178656">
    <property type="component" value="Unassembled WGS sequence"/>
</dbReference>
<keyword evidence="4 6" id="KW-0689">Ribosomal protein</keyword>
<dbReference type="PANTHER" id="PTHR10744">
    <property type="entry name" value="40S RIBOSOMAL PROTEIN S11 FAMILY MEMBER"/>
    <property type="match status" value="1"/>
</dbReference>
<sequence>MTENKAKLHRRFSGEVVSAKMQKTVTVLVSRVVRHKVYGKQYAVSRKYKAHDEKGACRVGDKVTIKECRPISRDKRWRVITK</sequence>
<comment type="function">
    <text evidence="6">One of the primary rRNA binding proteins, it binds specifically to the 5'-end of 16S ribosomal RNA.</text>
</comment>
<dbReference type="PRINTS" id="PR00973">
    <property type="entry name" value="RIBOSOMALS17"/>
</dbReference>
<proteinExistence type="inferred from homology"/>
<dbReference type="Gene3D" id="2.40.50.140">
    <property type="entry name" value="Nucleic acid-binding proteins"/>
    <property type="match status" value="1"/>
</dbReference>
<keyword evidence="3 6" id="KW-0694">RNA-binding</keyword>
<dbReference type="SUPFAM" id="SSF50249">
    <property type="entry name" value="Nucleic acid-binding proteins"/>
    <property type="match status" value="1"/>
</dbReference>
<keyword evidence="5 6" id="KW-0687">Ribonucleoprotein</keyword>
<dbReference type="PANTHER" id="PTHR10744:SF1">
    <property type="entry name" value="SMALL RIBOSOMAL SUBUNIT PROTEIN US17M"/>
    <property type="match status" value="1"/>
</dbReference>
<dbReference type="NCBIfam" id="NF004123">
    <property type="entry name" value="PRK05610.1"/>
    <property type="match status" value="1"/>
</dbReference>
<evidence type="ECO:0000256" key="4">
    <source>
        <dbReference type="ARBA" id="ARBA00022980"/>
    </source>
</evidence>
<evidence type="ECO:0000256" key="3">
    <source>
        <dbReference type="ARBA" id="ARBA00022884"/>
    </source>
</evidence>
<organism evidence="8 9">
    <name type="scientific">Candidatus Falkowbacteria bacterium RIFOXYC2_FULL_48_21</name>
    <dbReference type="NCBI Taxonomy" id="1798005"/>
    <lineage>
        <taxon>Bacteria</taxon>
        <taxon>Candidatus Falkowiibacteriota</taxon>
    </lineage>
</organism>